<dbReference type="EMBL" id="UGJJ01000002">
    <property type="protein sequence ID" value="STR02509.1"/>
    <property type="molecule type" value="Genomic_DNA"/>
</dbReference>
<dbReference type="EC" id="2.3.1.-" evidence="2"/>
<dbReference type="InterPro" id="IPR051908">
    <property type="entry name" value="Ribosomal_N-acetyltransferase"/>
</dbReference>
<feature type="domain" description="N-acetyltransferase" evidence="1">
    <location>
        <begin position="9"/>
        <end position="167"/>
    </location>
</feature>
<evidence type="ECO:0000313" key="2">
    <source>
        <dbReference type="EMBL" id="STR02509.1"/>
    </source>
</evidence>
<reference evidence="2 3" key="1">
    <citation type="submission" date="2018-06" db="EMBL/GenBank/DDBJ databases">
        <authorList>
            <consortium name="Pathogen Informatics"/>
            <person name="Doyle S."/>
        </authorList>
    </citation>
    <scope>NUCLEOTIDE SEQUENCE [LARGE SCALE GENOMIC DNA]</scope>
    <source>
        <strain evidence="2 3">NCTC13336</strain>
    </source>
</reference>
<dbReference type="PANTHER" id="PTHR43441">
    <property type="entry name" value="RIBOSOMAL-PROTEIN-SERINE ACETYLTRANSFERASE"/>
    <property type="match status" value="1"/>
</dbReference>
<sequence length="180" mass="20569">MQLTINENLSLEPLKTSDAADIFHTIDQERAYLGEWLPFITLTKELADTERFIKSALETVEKSKEYIFCIRKNGQFAGLISFVQTDIRNQKTKIGYWLKKAYQKQGIMTLAVKRMCEFAFNDLHMNRVEICCGVGNLPSQSIPKRLGFVFEGIERQGERVSDGVFRDLQVYAVLKDGFGG</sequence>
<keyword evidence="2" id="KW-0808">Transferase</keyword>
<proteinExistence type="predicted"/>
<dbReference type="RefSeq" id="WP_115308428.1">
    <property type="nucleotide sequence ID" value="NZ_CP091516.1"/>
</dbReference>
<dbReference type="Gene3D" id="3.40.630.30">
    <property type="match status" value="1"/>
</dbReference>
<dbReference type="InterPro" id="IPR000182">
    <property type="entry name" value="GNAT_dom"/>
</dbReference>
<dbReference type="Pfam" id="PF13302">
    <property type="entry name" value="Acetyltransf_3"/>
    <property type="match status" value="1"/>
</dbReference>
<keyword evidence="3" id="KW-1185">Reference proteome</keyword>
<dbReference type="SUPFAM" id="SSF55729">
    <property type="entry name" value="Acyl-CoA N-acyltransferases (Nat)"/>
    <property type="match status" value="1"/>
</dbReference>
<name>A0A377R2M6_9NEIS</name>
<dbReference type="GO" id="GO:0005737">
    <property type="term" value="C:cytoplasm"/>
    <property type="evidence" value="ECO:0007669"/>
    <property type="project" value="TreeGrafter"/>
</dbReference>
<gene>
    <name evidence="2" type="primary">ydaF_1</name>
    <name evidence="2" type="ORF">NCTC13336_01385</name>
</gene>
<dbReference type="GO" id="GO:0008999">
    <property type="term" value="F:protein-N-terminal-alanine acetyltransferase activity"/>
    <property type="evidence" value="ECO:0007669"/>
    <property type="project" value="TreeGrafter"/>
</dbReference>
<dbReference type="PANTHER" id="PTHR43441:SF11">
    <property type="entry name" value="RIBOSOMAL-PROTEIN-SERINE ACETYLTRANSFERASE"/>
    <property type="match status" value="1"/>
</dbReference>
<protein>
    <submittedName>
        <fullName evidence="2">Ribosomal N-acetyltransferase YdaF</fullName>
        <ecNumber evidence="2">2.3.1.-</ecNumber>
    </submittedName>
</protein>
<dbReference type="Proteomes" id="UP000254293">
    <property type="component" value="Unassembled WGS sequence"/>
</dbReference>
<dbReference type="PROSITE" id="PS51186">
    <property type="entry name" value="GNAT"/>
    <property type="match status" value="1"/>
</dbReference>
<accession>A0A377R2M6</accession>
<dbReference type="GO" id="GO:1990189">
    <property type="term" value="F:protein N-terminal-serine acetyltransferase activity"/>
    <property type="evidence" value="ECO:0007669"/>
    <property type="project" value="TreeGrafter"/>
</dbReference>
<evidence type="ECO:0000259" key="1">
    <source>
        <dbReference type="PROSITE" id="PS51186"/>
    </source>
</evidence>
<keyword evidence="2" id="KW-0012">Acyltransferase</keyword>
<dbReference type="OrthoDB" id="5191051at2"/>
<organism evidence="2 3">
    <name type="scientific">Kingella potus</name>
    <dbReference type="NCBI Taxonomy" id="265175"/>
    <lineage>
        <taxon>Bacteria</taxon>
        <taxon>Pseudomonadati</taxon>
        <taxon>Pseudomonadota</taxon>
        <taxon>Betaproteobacteria</taxon>
        <taxon>Neisseriales</taxon>
        <taxon>Neisseriaceae</taxon>
        <taxon>Kingella</taxon>
    </lineage>
</organism>
<dbReference type="InterPro" id="IPR016181">
    <property type="entry name" value="Acyl_CoA_acyltransferase"/>
</dbReference>
<evidence type="ECO:0000313" key="3">
    <source>
        <dbReference type="Proteomes" id="UP000254293"/>
    </source>
</evidence>
<dbReference type="AlphaFoldDB" id="A0A377R2M6"/>